<dbReference type="InterPro" id="IPR048402">
    <property type="entry name" value="YpeB_N"/>
</dbReference>
<dbReference type="EMBL" id="JAJEKE010000003">
    <property type="protein sequence ID" value="MCQ1529088.1"/>
    <property type="molecule type" value="Genomic_DNA"/>
</dbReference>
<evidence type="ECO:0000259" key="5">
    <source>
        <dbReference type="Pfam" id="PF20769"/>
    </source>
</evidence>
<name>A0ABT1NCV6_9FIRM</name>
<proteinExistence type="predicted"/>
<comment type="caution">
    <text evidence="6">The sequence shown here is derived from an EMBL/GenBank/DDBJ whole genome shotgun (WGS) entry which is preliminary data.</text>
</comment>
<keyword evidence="2" id="KW-1133">Transmembrane helix</keyword>
<feature type="coiled-coil region" evidence="1">
    <location>
        <begin position="147"/>
        <end position="174"/>
    </location>
</feature>
<evidence type="ECO:0000259" key="4">
    <source>
        <dbReference type="Pfam" id="PF14620"/>
    </source>
</evidence>
<dbReference type="Pfam" id="PF20769">
    <property type="entry name" value="YPEB_N"/>
    <property type="match status" value="1"/>
</dbReference>
<keyword evidence="7" id="KW-1185">Reference proteome</keyword>
<feature type="domain" description="Sporulation protein YpeB PepSY1 and PepSY2" evidence="4">
    <location>
        <begin position="202"/>
        <end position="396"/>
    </location>
</feature>
<dbReference type="Pfam" id="PF14620">
    <property type="entry name" value="YPEB_PepSY1-2"/>
    <property type="match status" value="1"/>
</dbReference>
<organism evidence="6 7">
    <name type="scientific">Lutispora saccharofermentans</name>
    <dbReference type="NCBI Taxonomy" id="3024236"/>
    <lineage>
        <taxon>Bacteria</taxon>
        <taxon>Bacillati</taxon>
        <taxon>Bacillota</taxon>
        <taxon>Clostridia</taxon>
        <taxon>Lutisporales</taxon>
        <taxon>Lutisporaceae</taxon>
        <taxon>Lutispora</taxon>
    </lineage>
</organism>
<dbReference type="Pfam" id="PF03413">
    <property type="entry name" value="PepSY"/>
    <property type="match status" value="1"/>
</dbReference>
<keyword evidence="2" id="KW-0472">Membrane</keyword>
<dbReference type="NCBIfam" id="TIGR02889">
    <property type="entry name" value="spore_YpeB"/>
    <property type="match status" value="1"/>
</dbReference>
<feature type="domain" description="Sporulation protein YpeB N-terminal" evidence="5">
    <location>
        <begin position="49"/>
        <end position="184"/>
    </location>
</feature>
<keyword evidence="2" id="KW-0812">Transmembrane</keyword>
<sequence length="473" mass="53478">MEEKRKEDNHADEREKEYRRNLNIWRGLTLALAIALIGAGGYGYRIYTQRNEYKTFLQNQYQRSFRDMVQEVENLKVLLDKSEVTASNVQSNQLMNQIWKCGYSASQSLSQIPISQGVLEKTHKFLNQVSDFSLSISRENAANKLMNQDQQNLLSKLNTHAASLTKELRTMQADINKGKIQFGEIAQKGPFYLKKTPGNATDTQFGTLEKRFTEYPSMIYDGPFSDNVVDGKPKGLESEKDIDMNAAQEKAKKFVDGQKAGKIVEASSGKGKINTFGLEIIPKDGDRSKSISIDITKKGGHVLWMLDPRVVNEKKLTDEQAMEKAKTFLKAQNFGNLEETYYYKNDNTITVTFVALEGNGVLVYPDQMKVKIALDNGDIVGFDAYPYLMAHHQRNIAKPAITEAQARAKVSSKVQINRVRLAIIPMPGDREQLCYEFKGIYNGADYFIYINADNGNEENILRIIKEANGILTQ</sequence>
<evidence type="ECO:0000256" key="2">
    <source>
        <dbReference type="SAM" id="Phobius"/>
    </source>
</evidence>
<evidence type="ECO:0000313" key="7">
    <source>
        <dbReference type="Proteomes" id="UP001651880"/>
    </source>
</evidence>
<evidence type="ECO:0000313" key="6">
    <source>
        <dbReference type="EMBL" id="MCQ1529088.1"/>
    </source>
</evidence>
<protein>
    <submittedName>
        <fullName evidence="6">Germination protein YpeB</fullName>
    </submittedName>
</protein>
<dbReference type="InterPro" id="IPR014239">
    <property type="entry name" value="YpeB_PepSY1-2"/>
</dbReference>
<reference evidence="6 7" key="1">
    <citation type="submission" date="2021-10" db="EMBL/GenBank/DDBJ databases">
        <title>Lutispora strain m25 sp. nov., a thermophilic, non-spore-forming bacterium isolated from a lab-scale methanogenic bioreactor digesting anaerobic sludge.</title>
        <authorList>
            <person name="El Houari A."/>
            <person name="Mcdonald J."/>
        </authorList>
    </citation>
    <scope>NUCLEOTIDE SEQUENCE [LARGE SCALE GENOMIC DNA]</scope>
    <source>
        <strain evidence="7">m25</strain>
    </source>
</reference>
<feature type="transmembrane region" description="Helical" evidence="2">
    <location>
        <begin position="24"/>
        <end position="44"/>
    </location>
</feature>
<gene>
    <name evidence="6" type="primary">ypeB</name>
    <name evidence="6" type="ORF">LJD61_05940</name>
</gene>
<feature type="domain" description="PepSY" evidence="3">
    <location>
        <begin position="400"/>
        <end position="458"/>
    </location>
</feature>
<accession>A0ABT1NCV6</accession>
<dbReference type="RefSeq" id="WP_255226604.1">
    <property type="nucleotide sequence ID" value="NZ_JAJEKE010000003.1"/>
</dbReference>
<dbReference type="Proteomes" id="UP001651880">
    <property type="component" value="Unassembled WGS sequence"/>
</dbReference>
<keyword evidence="1" id="KW-0175">Coiled coil</keyword>
<evidence type="ECO:0000259" key="3">
    <source>
        <dbReference type="Pfam" id="PF03413"/>
    </source>
</evidence>
<dbReference type="InterPro" id="IPR025711">
    <property type="entry name" value="PepSY"/>
</dbReference>
<evidence type="ECO:0000256" key="1">
    <source>
        <dbReference type="SAM" id="Coils"/>
    </source>
</evidence>